<reference evidence="3" key="1">
    <citation type="submission" date="2017-09" db="EMBL/GenBank/DDBJ databases">
        <title>Depth-based differentiation of microbial function through sediment-hosted aquifers and enrichment of novel symbionts in the deep terrestrial subsurface.</title>
        <authorList>
            <person name="Probst A.J."/>
            <person name="Ladd B."/>
            <person name="Jarett J.K."/>
            <person name="Geller-Mcgrath D.E."/>
            <person name="Sieber C.M.K."/>
            <person name="Emerson J.B."/>
            <person name="Anantharaman K."/>
            <person name="Thomas B.C."/>
            <person name="Malmstrom R."/>
            <person name="Stieglmeier M."/>
            <person name="Klingl A."/>
            <person name="Woyke T."/>
            <person name="Ryan C.M."/>
            <person name="Banfield J.F."/>
        </authorList>
    </citation>
    <scope>NUCLEOTIDE SEQUENCE [LARGE SCALE GENOMIC DNA]</scope>
</reference>
<dbReference type="InterPro" id="IPR006151">
    <property type="entry name" value="Shikm_DH/Glu-tRNA_Rdtase"/>
</dbReference>
<dbReference type="InterPro" id="IPR036291">
    <property type="entry name" value="NAD(P)-bd_dom_sf"/>
</dbReference>
<dbReference type="EMBL" id="PFBH01000001">
    <property type="protein sequence ID" value="PIR85514.1"/>
    <property type="molecule type" value="Genomic_DNA"/>
</dbReference>
<dbReference type="SUPFAM" id="SSF51735">
    <property type="entry name" value="NAD(P)-binding Rossmann-fold domains"/>
    <property type="match status" value="1"/>
</dbReference>
<dbReference type="AlphaFoldDB" id="A0A2H0UGG9"/>
<comment type="caution">
    <text evidence="2">The sequence shown here is derived from an EMBL/GenBank/DDBJ whole genome shotgun (WGS) entry which is preliminary data.</text>
</comment>
<evidence type="ECO:0000313" key="3">
    <source>
        <dbReference type="Proteomes" id="UP000229315"/>
    </source>
</evidence>
<sequence>MKILKSIYRPFRDLFLQIFPIYLHKKEYRYGFLIHPRDERDVITKYPFLSFAPYWLIRFFTRWYWPVVVTKITGLKKIKSQDEIDGYILTIPLITKQILANRPLAVKRIRQSITLAKRMGIKIVGLGALTASITRGGEDLLDIEGIWITTGHAYTGYNVTRNLFNLEEALGINKESEVVAIVGAAGSIGSISAEIIARRGYKNILLIDVHRKRERVEETQRKLLKEFPTTSVRVAYDVKEIITADFIIAATNTPEALITASMLKPGAVVIDDAQPSDVAYDVLERSDVMAVEAGIVSTPGICSNFNLGLKNKFDNFCCMAEVLILAANEWKSNFVIKKTTLEFVDQIVEWGKELNFELGAFQNRKELIPQEKINRVATVRKKRYNT</sequence>
<organism evidence="2 3">
    <name type="scientific">Candidatus Kaiserbacteria bacterium CG10_big_fil_rev_8_21_14_0_10_45_20</name>
    <dbReference type="NCBI Taxonomy" id="1974607"/>
    <lineage>
        <taxon>Bacteria</taxon>
        <taxon>Candidatus Kaiseribacteriota</taxon>
    </lineage>
</organism>
<evidence type="ECO:0000313" key="2">
    <source>
        <dbReference type="EMBL" id="PIR85514.1"/>
    </source>
</evidence>
<dbReference type="Proteomes" id="UP000229315">
    <property type="component" value="Unassembled WGS sequence"/>
</dbReference>
<feature type="domain" description="Quinate/shikimate 5-dehydrogenase/glutamyl-tRNA reductase" evidence="1">
    <location>
        <begin position="175"/>
        <end position="288"/>
    </location>
</feature>
<dbReference type="Gene3D" id="3.40.50.720">
    <property type="entry name" value="NAD(P)-binding Rossmann-like Domain"/>
    <property type="match status" value="1"/>
</dbReference>
<proteinExistence type="predicted"/>
<protein>
    <recommendedName>
        <fullName evidence="1">Quinate/shikimate 5-dehydrogenase/glutamyl-tRNA reductase domain-containing protein</fullName>
    </recommendedName>
</protein>
<accession>A0A2H0UGG9</accession>
<gene>
    <name evidence="2" type="ORF">COU15_00255</name>
</gene>
<name>A0A2H0UGG9_9BACT</name>
<dbReference type="Pfam" id="PF01488">
    <property type="entry name" value="Shikimate_DH"/>
    <property type="match status" value="1"/>
</dbReference>
<evidence type="ECO:0000259" key="1">
    <source>
        <dbReference type="Pfam" id="PF01488"/>
    </source>
</evidence>